<evidence type="ECO:0000313" key="1">
    <source>
        <dbReference type="EMBL" id="KAF2881554.1"/>
    </source>
</evidence>
<dbReference type="OrthoDB" id="7604615at2759"/>
<gene>
    <name evidence="1" type="ORF">ILUMI_24613</name>
</gene>
<name>A0A8K0C8T5_IGNLU</name>
<evidence type="ECO:0000313" key="2">
    <source>
        <dbReference type="Proteomes" id="UP000801492"/>
    </source>
</evidence>
<keyword evidence="2" id="KW-1185">Reference proteome</keyword>
<accession>A0A8K0C8T5</accession>
<dbReference type="EMBL" id="VTPC01090725">
    <property type="protein sequence ID" value="KAF2881554.1"/>
    <property type="molecule type" value="Genomic_DNA"/>
</dbReference>
<dbReference type="Proteomes" id="UP000801492">
    <property type="component" value="Unassembled WGS sequence"/>
</dbReference>
<organism evidence="1 2">
    <name type="scientific">Ignelater luminosus</name>
    <name type="common">Cucubano</name>
    <name type="synonym">Pyrophorus luminosus</name>
    <dbReference type="NCBI Taxonomy" id="2038154"/>
    <lineage>
        <taxon>Eukaryota</taxon>
        <taxon>Metazoa</taxon>
        <taxon>Ecdysozoa</taxon>
        <taxon>Arthropoda</taxon>
        <taxon>Hexapoda</taxon>
        <taxon>Insecta</taxon>
        <taxon>Pterygota</taxon>
        <taxon>Neoptera</taxon>
        <taxon>Endopterygota</taxon>
        <taxon>Coleoptera</taxon>
        <taxon>Polyphaga</taxon>
        <taxon>Elateriformia</taxon>
        <taxon>Elateroidea</taxon>
        <taxon>Elateridae</taxon>
        <taxon>Agrypninae</taxon>
        <taxon>Pyrophorini</taxon>
        <taxon>Ignelater</taxon>
    </lineage>
</organism>
<protein>
    <submittedName>
        <fullName evidence="1">Uncharacterized protein</fullName>
    </submittedName>
</protein>
<proteinExistence type="predicted"/>
<dbReference type="AlphaFoldDB" id="A0A8K0C8T5"/>
<comment type="caution">
    <text evidence="1">The sequence shown here is derived from an EMBL/GenBank/DDBJ whole genome shotgun (WGS) entry which is preliminary data.</text>
</comment>
<reference evidence="1" key="1">
    <citation type="submission" date="2019-08" db="EMBL/GenBank/DDBJ databases">
        <title>The genome of the North American firefly Photinus pyralis.</title>
        <authorList>
            <consortium name="Photinus pyralis genome working group"/>
            <person name="Fallon T.R."/>
            <person name="Sander Lower S.E."/>
            <person name="Weng J.-K."/>
        </authorList>
    </citation>
    <scope>NUCLEOTIDE SEQUENCE</scope>
    <source>
        <strain evidence="1">TRF0915ILg1</strain>
        <tissue evidence="1">Whole body</tissue>
    </source>
</reference>
<sequence>MIKFNSKEVQLEKCKLLDSASEINVDRRVNDDNADEENESHYSRTENRYKRYRASNMFISFLPKEYNKRHPDSQVKYAIFYRIFTEDYNFSFAHPRKDICTYCAKNNADLNSAKLKKDDALIKELTTSKELHPRRAQVFLDLLKSKKENPDNNELVICFDFEKNLPFSVTNISEEYYKRQLWLHNLGINNVLSNQATMFLFTENFAHKGPNEVVFLQHTLLTKFSDISKEYTVLKVKDYKKAYSSKIKAIPGISKCRSVKFSSSSKPIMRETMTKEYSTVFSLYKAGRLRIIFNVLFLEEACKRFIKLKQEKLENIKFLLGHIEVEENREFYKLLDEESSEVDNKIEDDANAETGDFDQPYVAQLVQCSVSVVNRTWARLSETGAFTRRSRQGRLRITSERTDRENVRSAIRNPAITGRQLTNEFARHAWNNAISAHIVRCRLYKADLRSRARVQVPCLNENHRNAGRQYVDMCSDWTDAQ</sequence>